<keyword evidence="4" id="KW-0328">Glycosyltransferase</keyword>
<dbReference type="SUPFAM" id="SSF53448">
    <property type="entry name" value="Nucleotide-diphospho-sugar transferases"/>
    <property type="match status" value="1"/>
</dbReference>
<accession>A0ABW9IWW7</accession>
<dbReference type="PANTHER" id="PTHR43685">
    <property type="entry name" value="GLYCOSYLTRANSFERASE"/>
    <property type="match status" value="1"/>
</dbReference>
<evidence type="ECO:0000259" key="3">
    <source>
        <dbReference type="Pfam" id="PF02709"/>
    </source>
</evidence>
<dbReference type="PANTHER" id="PTHR43685:SF3">
    <property type="entry name" value="SLR2126 PROTEIN"/>
    <property type="match status" value="1"/>
</dbReference>
<reference evidence="4 5" key="1">
    <citation type="submission" date="2024-12" db="EMBL/GenBank/DDBJ databases">
        <title>Forecasting of Potato common scab and diversities of Pathogenic streptomyces spp. in china.</title>
        <authorList>
            <person name="Handique U."/>
            <person name="Wu J."/>
        </authorList>
    </citation>
    <scope>NUCLEOTIDE SEQUENCE [LARGE SCALE GENOMIC DNA]</scope>
    <source>
        <strain evidence="4 5">ZRIMU1585</strain>
    </source>
</reference>
<name>A0ABW9IWW7_STRGJ</name>
<dbReference type="InterPro" id="IPR027791">
    <property type="entry name" value="Galactosyl_T_C"/>
</dbReference>
<dbReference type="InterPro" id="IPR001173">
    <property type="entry name" value="Glyco_trans_2-like"/>
</dbReference>
<proteinExistence type="predicted"/>
<evidence type="ECO:0000256" key="1">
    <source>
        <dbReference type="ARBA" id="ARBA00022679"/>
    </source>
</evidence>
<dbReference type="Pfam" id="PF00535">
    <property type="entry name" value="Glycos_transf_2"/>
    <property type="match status" value="1"/>
</dbReference>
<dbReference type="Proteomes" id="UP001631993">
    <property type="component" value="Unassembled WGS sequence"/>
</dbReference>
<dbReference type="EMBL" id="JBJVNE010000029">
    <property type="protein sequence ID" value="MFM9652487.1"/>
    <property type="molecule type" value="Genomic_DNA"/>
</dbReference>
<protein>
    <submittedName>
        <fullName evidence="4">Glycosyltransferase family 2 protein</fullName>
        <ecNumber evidence="4">2.4.-.-</ecNumber>
    </submittedName>
</protein>
<feature type="domain" description="Glycosyltransferase 2-like" evidence="2">
    <location>
        <begin position="7"/>
        <end position="121"/>
    </location>
</feature>
<feature type="domain" description="Galactosyltransferase C-terminal" evidence="3">
    <location>
        <begin position="173"/>
        <end position="228"/>
    </location>
</feature>
<comment type="caution">
    <text evidence="4">The sequence shown here is derived from an EMBL/GenBank/DDBJ whole genome shotgun (WGS) entry which is preliminary data.</text>
</comment>
<evidence type="ECO:0000313" key="4">
    <source>
        <dbReference type="EMBL" id="MFM9652487.1"/>
    </source>
</evidence>
<dbReference type="EC" id="2.4.-.-" evidence="4"/>
<evidence type="ECO:0000259" key="2">
    <source>
        <dbReference type="Pfam" id="PF00535"/>
    </source>
</evidence>
<keyword evidence="5" id="KW-1185">Reference proteome</keyword>
<dbReference type="Gene3D" id="3.90.550.10">
    <property type="entry name" value="Spore Coat Polysaccharide Biosynthesis Protein SpsA, Chain A"/>
    <property type="match status" value="1"/>
</dbReference>
<dbReference type="GO" id="GO:0016757">
    <property type="term" value="F:glycosyltransferase activity"/>
    <property type="evidence" value="ECO:0007669"/>
    <property type="project" value="UniProtKB-KW"/>
</dbReference>
<dbReference type="InterPro" id="IPR050834">
    <property type="entry name" value="Glycosyltransf_2"/>
</dbReference>
<dbReference type="InterPro" id="IPR029044">
    <property type="entry name" value="Nucleotide-diphossugar_trans"/>
</dbReference>
<dbReference type="RefSeq" id="WP_369280509.1">
    <property type="nucleotide sequence ID" value="NZ_JBJVMW010000037.1"/>
</dbReference>
<gene>
    <name evidence="4" type="ORF">ACKI1S_40965</name>
</gene>
<dbReference type="Pfam" id="PF02709">
    <property type="entry name" value="Glyco_transf_7C"/>
    <property type="match status" value="1"/>
</dbReference>
<sequence>MSGPAASVVIPTRDKADSLRLVLTCLARQVGPRSHEIVVVDDGSTDTTADVVAAAAERLPVRTVQGPRAGRAAARNAGAAAARGGLLLFLDDDILLPPTALAAHVTEHSAGEPACVHGPVRELPGARRLLATEPHELLPDPHAAAMSGRFGRTVANALETLVTRMAEGELDLVAPWLTCIGANTSMPYGLWERSGGYDEAFGTTWGCEDLELGLRLWSSGAGMRLAPAAPGVHLTHERADRWEQHTVNLTRFTQKHPVPAVRALPELLGPSGNTRRYVEAVRILEESTLP</sequence>
<organism evidence="4 5">
    <name type="scientific">Streptomyces galilaeus</name>
    <dbReference type="NCBI Taxonomy" id="33899"/>
    <lineage>
        <taxon>Bacteria</taxon>
        <taxon>Bacillati</taxon>
        <taxon>Actinomycetota</taxon>
        <taxon>Actinomycetes</taxon>
        <taxon>Kitasatosporales</taxon>
        <taxon>Streptomycetaceae</taxon>
        <taxon>Streptomyces</taxon>
    </lineage>
</organism>
<keyword evidence="1 4" id="KW-0808">Transferase</keyword>
<evidence type="ECO:0000313" key="5">
    <source>
        <dbReference type="Proteomes" id="UP001631993"/>
    </source>
</evidence>